<dbReference type="RefSeq" id="WP_194740027.1">
    <property type="nucleotide sequence ID" value="NZ_JADKYY010000015.1"/>
</dbReference>
<dbReference type="Proteomes" id="UP000694480">
    <property type="component" value="Unassembled WGS sequence"/>
</dbReference>
<sequence length="80" mass="9706">MNQLKRRDKFQLDRKKIKALESSSQRFHRVYSEYKSLSEELWHINNASSNNLPDDFHSAVEIQRHYLEQEINEWLNRAST</sequence>
<reference evidence="1" key="1">
    <citation type="submission" date="2020-11" db="EMBL/GenBank/DDBJ databases">
        <title>Genome seq and assembly of Planobacterium sp.</title>
        <authorList>
            <person name="Chhetri G."/>
        </authorList>
    </citation>
    <scope>NUCLEOTIDE SEQUENCE</scope>
    <source>
        <strain evidence="1">GCR5</strain>
    </source>
</reference>
<organism evidence="1 2">
    <name type="scientific">Planobacterium oryzisoli</name>
    <dbReference type="NCBI Taxonomy" id="2771435"/>
    <lineage>
        <taxon>Bacteria</taxon>
        <taxon>Pseudomonadati</taxon>
        <taxon>Bacteroidota</taxon>
        <taxon>Flavobacteriia</taxon>
        <taxon>Flavobacteriales</taxon>
        <taxon>Weeksellaceae</taxon>
        <taxon>Chryseobacterium group</taxon>
        <taxon>Chryseobacterium</taxon>
    </lineage>
</organism>
<evidence type="ECO:0000313" key="2">
    <source>
        <dbReference type="Proteomes" id="UP000694480"/>
    </source>
</evidence>
<comment type="caution">
    <text evidence="1">The sequence shown here is derived from an EMBL/GenBank/DDBJ whole genome shotgun (WGS) entry which is preliminary data.</text>
</comment>
<dbReference type="AlphaFoldDB" id="A0A931E957"/>
<gene>
    <name evidence="1" type="ORF">IC612_09880</name>
</gene>
<evidence type="ECO:0000313" key="1">
    <source>
        <dbReference type="EMBL" id="MBF5028101.1"/>
    </source>
</evidence>
<name>A0A931E957_9FLAO</name>
<protein>
    <submittedName>
        <fullName evidence="1">Uncharacterized protein</fullName>
    </submittedName>
</protein>
<dbReference type="EMBL" id="JADKYY010000015">
    <property type="protein sequence ID" value="MBF5028101.1"/>
    <property type="molecule type" value="Genomic_DNA"/>
</dbReference>
<accession>A0A931E957</accession>
<keyword evidence="2" id="KW-1185">Reference proteome</keyword>
<proteinExistence type="predicted"/>